<comment type="caution">
    <text evidence="1">The sequence shown here is derived from an EMBL/GenBank/DDBJ whole genome shotgun (WGS) entry which is preliminary data.</text>
</comment>
<organism evidence="1 2">
    <name type="scientific">Ambrosia artemisiifolia</name>
    <name type="common">Common ragweed</name>
    <dbReference type="NCBI Taxonomy" id="4212"/>
    <lineage>
        <taxon>Eukaryota</taxon>
        <taxon>Viridiplantae</taxon>
        <taxon>Streptophyta</taxon>
        <taxon>Embryophyta</taxon>
        <taxon>Tracheophyta</taxon>
        <taxon>Spermatophyta</taxon>
        <taxon>Magnoliopsida</taxon>
        <taxon>eudicotyledons</taxon>
        <taxon>Gunneridae</taxon>
        <taxon>Pentapetalae</taxon>
        <taxon>asterids</taxon>
        <taxon>campanulids</taxon>
        <taxon>Asterales</taxon>
        <taxon>Asteraceae</taxon>
        <taxon>Asteroideae</taxon>
        <taxon>Heliantheae alliance</taxon>
        <taxon>Heliantheae</taxon>
        <taxon>Ambrosia</taxon>
    </lineage>
</organism>
<dbReference type="AlphaFoldDB" id="A0AAD5GK13"/>
<keyword evidence="2" id="KW-1185">Reference proteome</keyword>
<accession>A0AAD5GK13</accession>
<sequence>MDQPVPTICSKSSGSKKRKTSHVVNLEAFDTLEPTEIFKKLQYLQSLGQAKVLSLLEAAEKKAQEAAKQVKDLNKIAA</sequence>
<gene>
    <name evidence="1" type="ORF">M8C21_001555</name>
</gene>
<reference evidence="1" key="1">
    <citation type="submission" date="2022-06" db="EMBL/GenBank/DDBJ databases">
        <title>Uncovering the hologenomic basis of an extraordinary plant invasion.</title>
        <authorList>
            <person name="Bieker V.C."/>
            <person name="Martin M.D."/>
            <person name="Gilbert T."/>
            <person name="Hodgins K."/>
            <person name="Battlay P."/>
            <person name="Petersen B."/>
            <person name="Wilson J."/>
        </authorList>
    </citation>
    <scope>NUCLEOTIDE SEQUENCE</scope>
    <source>
        <strain evidence="1">AA19_3_7</strain>
        <tissue evidence="1">Leaf</tissue>
    </source>
</reference>
<evidence type="ECO:0000313" key="2">
    <source>
        <dbReference type="Proteomes" id="UP001206925"/>
    </source>
</evidence>
<dbReference type="EMBL" id="JAMZMK010007967">
    <property type="protein sequence ID" value="KAI7742513.1"/>
    <property type="molecule type" value="Genomic_DNA"/>
</dbReference>
<protein>
    <submittedName>
        <fullName evidence="1">Uncharacterized protein</fullName>
    </submittedName>
</protein>
<name>A0AAD5GK13_AMBAR</name>
<dbReference type="Proteomes" id="UP001206925">
    <property type="component" value="Unassembled WGS sequence"/>
</dbReference>
<evidence type="ECO:0000313" key="1">
    <source>
        <dbReference type="EMBL" id="KAI7742513.1"/>
    </source>
</evidence>
<proteinExistence type="predicted"/>